<feature type="transmembrane region" description="Helical" evidence="2">
    <location>
        <begin position="192"/>
        <end position="212"/>
    </location>
</feature>
<feature type="transmembrane region" description="Helical" evidence="2">
    <location>
        <begin position="46"/>
        <end position="69"/>
    </location>
</feature>
<feature type="transmembrane region" description="Helical" evidence="2">
    <location>
        <begin position="232"/>
        <end position="255"/>
    </location>
</feature>
<evidence type="ECO:0000256" key="2">
    <source>
        <dbReference type="SAM" id="Phobius"/>
    </source>
</evidence>
<keyword evidence="3" id="KW-0732">Signal</keyword>
<dbReference type="InParanoid" id="C8XDK2"/>
<feature type="signal peptide" evidence="3">
    <location>
        <begin position="1"/>
        <end position="30"/>
    </location>
</feature>
<gene>
    <name evidence="4" type="ordered locus">Namu_1262</name>
</gene>
<evidence type="ECO:0000313" key="5">
    <source>
        <dbReference type="Proteomes" id="UP000002218"/>
    </source>
</evidence>
<feature type="transmembrane region" description="Helical" evidence="2">
    <location>
        <begin position="368"/>
        <end position="392"/>
    </location>
</feature>
<feature type="transmembrane region" description="Helical" evidence="2">
    <location>
        <begin position="529"/>
        <end position="546"/>
    </location>
</feature>
<dbReference type="Proteomes" id="UP000002218">
    <property type="component" value="Chromosome"/>
</dbReference>
<accession>C8XDK2</accession>
<feature type="transmembrane region" description="Helical" evidence="2">
    <location>
        <begin position="491"/>
        <end position="509"/>
    </location>
</feature>
<dbReference type="KEGG" id="nml:Namu_1262"/>
<feature type="region of interest" description="Disordered" evidence="1">
    <location>
        <begin position="156"/>
        <end position="179"/>
    </location>
</feature>
<keyword evidence="2" id="KW-0472">Membrane</keyword>
<proteinExistence type="predicted"/>
<keyword evidence="2" id="KW-1133">Transmembrane helix</keyword>
<protein>
    <submittedName>
        <fullName evidence="4">Uncharacterized protein</fullName>
    </submittedName>
</protein>
<name>C8XDK2_NAKMY</name>
<reference evidence="5" key="1">
    <citation type="submission" date="2009-09" db="EMBL/GenBank/DDBJ databases">
        <title>The complete genome of Nakamurella multipartita DSM 44233.</title>
        <authorList>
            <consortium name="US DOE Joint Genome Institute (JGI-PGF)"/>
            <person name="Lucas S."/>
            <person name="Copeland A."/>
            <person name="Lapidus A."/>
            <person name="Glavina del Rio T."/>
            <person name="Dalin E."/>
            <person name="Tice H."/>
            <person name="Bruce D."/>
            <person name="Goodwin L."/>
            <person name="Pitluck S."/>
            <person name="Kyrpides N."/>
            <person name="Mavromatis K."/>
            <person name="Ivanova N."/>
            <person name="Ovchinnikova G."/>
            <person name="Sims D."/>
            <person name="Meincke L."/>
            <person name="Brettin T."/>
            <person name="Detter J.C."/>
            <person name="Han C."/>
            <person name="Larimer F."/>
            <person name="Land M."/>
            <person name="Hauser L."/>
            <person name="Markowitz V."/>
            <person name="Cheng J.-F."/>
            <person name="Hugenholtz P."/>
            <person name="Woyke T."/>
            <person name="Wu D."/>
            <person name="Klenk H.-P."/>
            <person name="Eisen J.A."/>
        </authorList>
    </citation>
    <scope>NUCLEOTIDE SEQUENCE [LARGE SCALE GENOMIC DNA]</scope>
    <source>
        <strain evidence="5">ATCC 700099 / DSM 44233 / CIP 104796 / JCM 9543 / NBRC 105858 / Y-104</strain>
    </source>
</reference>
<feature type="chain" id="PRO_5002994382" evidence="3">
    <location>
        <begin position="31"/>
        <end position="638"/>
    </location>
</feature>
<feature type="transmembrane region" description="Helical" evidence="2">
    <location>
        <begin position="553"/>
        <end position="575"/>
    </location>
</feature>
<organism evidence="4 5">
    <name type="scientific">Nakamurella multipartita (strain ATCC 700099 / DSM 44233 / CIP 104796 / JCM 9543 / NBRC 105858 / Y-104)</name>
    <name type="common">Microsphaera multipartita</name>
    <dbReference type="NCBI Taxonomy" id="479431"/>
    <lineage>
        <taxon>Bacteria</taxon>
        <taxon>Bacillati</taxon>
        <taxon>Actinomycetota</taxon>
        <taxon>Actinomycetes</taxon>
        <taxon>Nakamurellales</taxon>
        <taxon>Nakamurellaceae</taxon>
        <taxon>Nakamurella</taxon>
    </lineage>
</organism>
<feature type="transmembrane region" description="Helical" evidence="2">
    <location>
        <begin position="262"/>
        <end position="286"/>
    </location>
</feature>
<dbReference type="EMBL" id="CP001737">
    <property type="protein sequence ID" value="ACV77666.1"/>
    <property type="molecule type" value="Genomic_DNA"/>
</dbReference>
<feature type="region of interest" description="Disordered" evidence="1">
    <location>
        <begin position="612"/>
        <end position="638"/>
    </location>
</feature>
<feature type="transmembrane region" description="Helical" evidence="2">
    <location>
        <begin position="292"/>
        <end position="311"/>
    </location>
</feature>
<dbReference type="HOGENOM" id="CLU_428849_0_0_11"/>
<dbReference type="AlphaFoldDB" id="C8XDK2"/>
<feature type="transmembrane region" description="Helical" evidence="2">
    <location>
        <begin position="76"/>
        <end position="97"/>
    </location>
</feature>
<evidence type="ECO:0000256" key="1">
    <source>
        <dbReference type="SAM" id="MobiDB-lite"/>
    </source>
</evidence>
<feature type="transmembrane region" description="Helical" evidence="2">
    <location>
        <begin position="444"/>
        <end position="463"/>
    </location>
</feature>
<sequence precursor="true">MTGADRTQAAARNRAAMLASLLLAAGVVVAATPVLPVVHPADGAAVSAYAIAGWAAVLPGLLALILAVVRPVLGVAATAGAGLIGIARLLADLAVVAETDRVSRPELFVETTDRARPFAAAAGGWVLLGADLLMIVVGVLAARRLAAEVGERDERRGDALFGGPPPDPVSAAEADPGVPAAALEPPPGRRRLNLPMLGVGFLGAVLLLVGNLDIPYQGGYLALRVLPFGTSVSGLAAAVVLSVIAAGAVLVAAALPRDVAQALLGGTALAAAVPSLTAVVAVVAGAPTGLSAVVWWALAGAALLAAAGLLARRAVGRSGGSDTLASPATPTLIAAICALAAAAALGAASQTSLLYLDGAPPDEVSGVLLAPAALPLLIAAIPVGLAAVLALVPATAVVGRTGLMIVWAGAGYALGRAFWATSLVSATSSGSTTGITHTWTIGPGGWLMSVGAALAVAAAVLAATGHRRAEQASPEVVDDDSLAASRAARRWIAVAGSVAVPVALALPVYSGLGVSSAPSLLHGLDLDTWAFWALAVGGWLGLWLGATTRSALVAATAPVAAATVLAQPLLVPGVVRGLPGFTLAAGFWAIVVLVIVLLGVAAVDARSAAGVRTRSPWPAGGADGRPQPDPVEPKGSRG</sequence>
<keyword evidence="5" id="KW-1185">Reference proteome</keyword>
<evidence type="ECO:0000256" key="3">
    <source>
        <dbReference type="SAM" id="SignalP"/>
    </source>
</evidence>
<reference evidence="4 5" key="2">
    <citation type="journal article" date="2010" name="Stand. Genomic Sci.">
        <title>Complete genome sequence of Nakamurella multipartita type strain (Y-104).</title>
        <authorList>
            <person name="Tice H."/>
            <person name="Mayilraj S."/>
            <person name="Sims D."/>
            <person name="Lapidus A."/>
            <person name="Nolan M."/>
            <person name="Lucas S."/>
            <person name="Glavina Del Rio T."/>
            <person name="Copeland A."/>
            <person name="Cheng J.F."/>
            <person name="Meincke L."/>
            <person name="Bruce D."/>
            <person name="Goodwin L."/>
            <person name="Pitluck S."/>
            <person name="Ivanova N."/>
            <person name="Mavromatis K."/>
            <person name="Ovchinnikova G."/>
            <person name="Pati A."/>
            <person name="Chen A."/>
            <person name="Palaniappan K."/>
            <person name="Land M."/>
            <person name="Hauser L."/>
            <person name="Chang Y.J."/>
            <person name="Jeffries C.D."/>
            <person name="Detter J.C."/>
            <person name="Brettin T."/>
            <person name="Rohde M."/>
            <person name="Goker M."/>
            <person name="Bristow J."/>
            <person name="Eisen J.A."/>
            <person name="Markowitz V."/>
            <person name="Hugenholtz P."/>
            <person name="Kyrpides N.C."/>
            <person name="Klenk H.P."/>
            <person name="Chen F."/>
        </authorList>
    </citation>
    <scope>NUCLEOTIDE SEQUENCE [LARGE SCALE GENOMIC DNA]</scope>
    <source>
        <strain evidence="5">ATCC 700099 / DSM 44233 / CIP 104796 / JCM 9543 / NBRC 105858 / Y-104</strain>
    </source>
</reference>
<evidence type="ECO:0000313" key="4">
    <source>
        <dbReference type="EMBL" id="ACV77666.1"/>
    </source>
</evidence>
<dbReference type="RefSeq" id="WP_015746576.1">
    <property type="nucleotide sequence ID" value="NC_013235.1"/>
</dbReference>
<feature type="transmembrane region" description="Helical" evidence="2">
    <location>
        <begin position="332"/>
        <end position="356"/>
    </location>
</feature>
<keyword evidence="2" id="KW-0812">Transmembrane</keyword>
<feature type="transmembrane region" description="Helical" evidence="2">
    <location>
        <begin position="117"/>
        <end position="142"/>
    </location>
</feature>
<dbReference type="STRING" id="479431.Namu_1262"/>
<feature type="transmembrane region" description="Helical" evidence="2">
    <location>
        <begin position="581"/>
        <end position="603"/>
    </location>
</feature>
<feature type="transmembrane region" description="Helical" evidence="2">
    <location>
        <begin position="404"/>
        <end position="424"/>
    </location>
</feature>